<dbReference type="EMBL" id="JARPMG010000006">
    <property type="protein sequence ID" value="KAJ8099811.1"/>
    <property type="molecule type" value="Genomic_DNA"/>
</dbReference>
<feature type="compositionally biased region" description="Polar residues" evidence="12">
    <location>
        <begin position="71"/>
        <end position="80"/>
    </location>
</feature>
<protein>
    <recommendedName>
        <fullName evidence="3">N-acetyltransferase ECO1</fullName>
    </recommendedName>
    <alternativeName>
        <fullName evidence="11">Establishment of cohesion protein 1</fullName>
    </alternativeName>
</protein>
<keyword evidence="16" id="KW-1185">Reference proteome</keyword>
<evidence type="ECO:0000256" key="3">
    <source>
        <dbReference type="ARBA" id="ARBA00022043"/>
    </source>
</evidence>
<keyword evidence="9" id="KW-0131">Cell cycle</keyword>
<dbReference type="GO" id="GO:0061733">
    <property type="term" value="F:protein-lysine-acetyltransferase activity"/>
    <property type="evidence" value="ECO:0007669"/>
    <property type="project" value="TreeGrafter"/>
</dbReference>
<evidence type="ECO:0000313" key="16">
    <source>
        <dbReference type="Proteomes" id="UP001217417"/>
    </source>
</evidence>
<comment type="caution">
    <text evidence="15">The sequence shown here is derived from an EMBL/GenBank/DDBJ whole genome shotgun (WGS) entry which is preliminary data.</text>
</comment>
<feature type="region of interest" description="Disordered" evidence="12">
    <location>
        <begin position="1"/>
        <end position="80"/>
    </location>
</feature>
<gene>
    <name evidence="15" type="ORF">POJ06DRAFT_268691</name>
</gene>
<dbReference type="GeneID" id="80884489"/>
<name>A0AAD7QRC7_9ASCO</name>
<dbReference type="GO" id="GO:0008270">
    <property type="term" value="F:zinc ion binding"/>
    <property type="evidence" value="ECO:0007669"/>
    <property type="project" value="UniProtKB-KW"/>
</dbReference>
<keyword evidence="10" id="KW-0012">Acyltransferase</keyword>
<evidence type="ECO:0000313" key="15">
    <source>
        <dbReference type="EMBL" id="KAJ8099811.1"/>
    </source>
</evidence>
<dbReference type="Pfam" id="PF13878">
    <property type="entry name" value="zf-C2H2_3"/>
    <property type="match status" value="1"/>
</dbReference>
<evidence type="ECO:0000256" key="8">
    <source>
        <dbReference type="ARBA" id="ARBA00023242"/>
    </source>
</evidence>
<comment type="subcellular location">
    <subcellularLocation>
        <location evidence="1">Nucleus</location>
    </subcellularLocation>
</comment>
<evidence type="ECO:0000259" key="13">
    <source>
        <dbReference type="Pfam" id="PF13878"/>
    </source>
</evidence>
<dbReference type="Proteomes" id="UP001217417">
    <property type="component" value="Unassembled WGS sequence"/>
</dbReference>
<reference evidence="15" key="1">
    <citation type="submission" date="2023-03" db="EMBL/GenBank/DDBJ databases">
        <title>Near-Complete genome sequence of Lipomyces tetrasporous NRRL Y-64009, an oleaginous yeast capable of growing on lignocellulosic hydrolysates.</title>
        <authorList>
            <consortium name="Lawrence Berkeley National Laboratory"/>
            <person name="Jagtap S.S."/>
            <person name="Liu J.-J."/>
            <person name="Walukiewicz H.E."/>
            <person name="Pangilinan J."/>
            <person name="Lipzen A."/>
            <person name="Ahrendt S."/>
            <person name="Koriabine M."/>
            <person name="Cobaugh K."/>
            <person name="Salamov A."/>
            <person name="Yoshinaga Y."/>
            <person name="Ng V."/>
            <person name="Daum C."/>
            <person name="Grigoriev I.V."/>
            <person name="Slininger P.J."/>
            <person name="Dien B.S."/>
            <person name="Jin Y.-S."/>
            <person name="Rao C.V."/>
        </authorList>
    </citation>
    <scope>NUCLEOTIDE SEQUENCE</scope>
    <source>
        <strain evidence="15">NRRL Y-64009</strain>
    </source>
</reference>
<dbReference type="InterPro" id="IPR028005">
    <property type="entry name" value="AcTrfase_ESCO_Znf_dom"/>
</dbReference>
<keyword evidence="8" id="KW-0539">Nucleus</keyword>
<comment type="similarity">
    <text evidence="2">Belongs to the acetyltransferase family. ECO subfamily.</text>
</comment>
<organism evidence="15 16">
    <name type="scientific">Lipomyces tetrasporus</name>
    <dbReference type="NCBI Taxonomy" id="54092"/>
    <lineage>
        <taxon>Eukaryota</taxon>
        <taxon>Fungi</taxon>
        <taxon>Dikarya</taxon>
        <taxon>Ascomycota</taxon>
        <taxon>Saccharomycotina</taxon>
        <taxon>Lipomycetes</taxon>
        <taxon>Lipomycetales</taxon>
        <taxon>Lipomycetaceae</taxon>
        <taxon>Lipomyces</taxon>
    </lineage>
</organism>
<feature type="compositionally biased region" description="Pro residues" evidence="12">
    <location>
        <begin position="51"/>
        <end position="61"/>
    </location>
</feature>
<dbReference type="GO" id="GO:0005634">
    <property type="term" value="C:nucleus"/>
    <property type="evidence" value="ECO:0007669"/>
    <property type="project" value="UniProtKB-SubCell"/>
</dbReference>
<dbReference type="InterPro" id="IPR028009">
    <property type="entry name" value="ESCO_Acetyltransf_dom"/>
</dbReference>
<dbReference type="GO" id="GO:0000785">
    <property type="term" value="C:chromatin"/>
    <property type="evidence" value="ECO:0007669"/>
    <property type="project" value="TreeGrafter"/>
</dbReference>
<keyword evidence="5" id="KW-0479">Metal-binding</keyword>
<evidence type="ECO:0000256" key="7">
    <source>
        <dbReference type="ARBA" id="ARBA00022833"/>
    </source>
</evidence>
<evidence type="ECO:0000259" key="14">
    <source>
        <dbReference type="Pfam" id="PF13880"/>
    </source>
</evidence>
<dbReference type="PANTHER" id="PTHR45884:SF2">
    <property type="entry name" value="N-ACETYLTRANSFERASE ECO"/>
    <property type="match status" value="1"/>
</dbReference>
<feature type="domain" description="N-acetyltransferase ESCO zinc-finger" evidence="13">
    <location>
        <begin position="88"/>
        <end position="126"/>
    </location>
</feature>
<keyword evidence="7" id="KW-0862">Zinc</keyword>
<evidence type="ECO:0000256" key="10">
    <source>
        <dbReference type="ARBA" id="ARBA00023315"/>
    </source>
</evidence>
<dbReference type="GO" id="GO:0007064">
    <property type="term" value="P:mitotic sister chromatid cohesion"/>
    <property type="evidence" value="ECO:0007669"/>
    <property type="project" value="TreeGrafter"/>
</dbReference>
<feature type="domain" description="N-acetyltransferase ESCO acetyl-transferase" evidence="14">
    <location>
        <begin position="274"/>
        <end position="334"/>
    </location>
</feature>
<evidence type="ECO:0000256" key="4">
    <source>
        <dbReference type="ARBA" id="ARBA00022679"/>
    </source>
</evidence>
<dbReference type="PANTHER" id="PTHR45884">
    <property type="entry name" value="N-ACETYLTRANSFERASE ECO"/>
    <property type="match status" value="1"/>
</dbReference>
<evidence type="ECO:0000256" key="1">
    <source>
        <dbReference type="ARBA" id="ARBA00004123"/>
    </source>
</evidence>
<evidence type="ECO:0000256" key="5">
    <source>
        <dbReference type="ARBA" id="ARBA00022723"/>
    </source>
</evidence>
<accession>A0AAD7QRC7</accession>
<evidence type="ECO:0000256" key="6">
    <source>
        <dbReference type="ARBA" id="ARBA00022771"/>
    </source>
</evidence>
<dbReference type="AlphaFoldDB" id="A0AAD7QRC7"/>
<evidence type="ECO:0000256" key="2">
    <source>
        <dbReference type="ARBA" id="ARBA00005816"/>
    </source>
</evidence>
<evidence type="ECO:0000256" key="11">
    <source>
        <dbReference type="ARBA" id="ARBA00032212"/>
    </source>
</evidence>
<keyword evidence="6" id="KW-0863">Zinc-finger</keyword>
<dbReference type="RefSeq" id="XP_056043261.1">
    <property type="nucleotide sequence ID" value="XM_056189323.1"/>
</dbReference>
<proteinExistence type="inferred from homology"/>
<feature type="compositionally biased region" description="Polar residues" evidence="12">
    <location>
        <begin position="28"/>
        <end position="41"/>
    </location>
</feature>
<evidence type="ECO:0000256" key="9">
    <source>
        <dbReference type="ARBA" id="ARBA00023306"/>
    </source>
</evidence>
<dbReference type="Pfam" id="PF13880">
    <property type="entry name" value="Acetyltransf_13"/>
    <property type="match status" value="1"/>
</dbReference>
<keyword evidence="4" id="KW-0808">Transferase</keyword>
<sequence length="370" mass="40477">MSSKQETPPRPRQPRTTYQSRRRPFASVLNSSSSACPSSDTIVVACSNPLSTPPSSPPPPSKRSRNRRQPVTTKSAENKNVATERKVQTYLSLSNKPHRKTCLQCGMSYDTLAPDDIRLHSRFHARAIGGVDVTIPRHCAPIATASLQQRTGPAHQLSQKGSKIYKFAVRDLSGSTALRSVKTAVDASLRLCNSELSAPDERLAALVHRTDATVFVCVAGRFADENRGPDAAASSSSSSGAQVVVGLCLVERAETGFFMSVDTGRVLPRTQETLIMGISRIYTVHSARRTGVARALLDAARRNFVYGLEITKDRVGWSQPSESGGRVAMRWCSVPMTEDEVREDRGDKAGEDVQGEMNIHRKIKVYVERV</sequence>
<evidence type="ECO:0000256" key="12">
    <source>
        <dbReference type="SAM" id="MobiDB-lite"/>
    </source>
</evidence>